<dbReference type="PROSITE" id="PS50404">
    <property type="entry name" value="GST_NTER"/>
    <property type="match status" value="1"/>
</dbReference>
<dbReference type="SUPFAM" id="SSF47616">
    <property type="entry name" value="GST C-terminal domain-like"/>
    <property type="match status" value="1"/>
</dbReference>
<dbReference type="InterPro" id="IPR010987">
    <property type="entry name" value="Glutathione-S-Trfase_C-like"/>
</dbReference>
<dbReference type="InterPro" id="IPR004046">
    <property type="entry name" value="GST_C"/>
</dbReference>
<dbReference type="Pfam" id="PF00043">
    <property type="entry name" value="GST_C"/>
    <property type="match status" value="1"/>
</dbReference>
<dbReference type="SFLD" id="SFLDS00019">
    <property type="entry name" value="Glutathione_Transferase_(cytos"/>
    <property type="match status" value="1"/>
</dbReference>
<dbReference type="PROSITE" id="PS50405">
    <property type="entry name" value="GST_CTER"/>
    <property type="match status" value="1"/>
</dbReference>
<comment type="caution">
    <text evidence="3">The sequence shown here is derived from an EMBL/GenBank/DDBJ whole genome shotgun (WGS) entry which is preliminary data.</text>
</comment>
<protein>
    <submittedName>
        <fullName evidence="3">Glutathione S-transferase</fullName>
        <ecNumber evidence="3">2.5.1.18</ecNumber>
    </submittedName>
</protein>
<gene>
    <name evidence="3" type="ORF">GGQ61_002363</name>
</gene>
<evidence type="ECO:0000259" key="1">
    <source>
        <dbReference type="PROSITE" id="PS50404"/>
    </source>
</evidence>
<evidence type="ECO:0000313" key="4">
    <source>
        <dbReference type="Proteomes" id="UP000530564"/>
    </source>
</evidence>
<dbReference type="RefSeq" id="WP_183772815.1">
    <property type="nucleotide sequence ID" value="NZ_JACIDK010000003.1"/>
</dbReference>
<dbReference type="SUPFAM" id="SSF52833">
    <property type="entry name" value="Thioredoxin-like"/>
    <property type="match status" value="1"/>
</dbReference>
<feature type="domain" description="GST N-terminal" evidence="1">
    <location>
        <begin position="1"/>
        <end position="79"/>
    </location>
</feature>
<dbReference type="CDD" id="cd00570">
    <property type="entry name" value="GST_N_family"/>
    <property type="match status" value="1"/>
</dbReference>
<organism evidence="3 4">
    <name type="scientific">Phenylobacterium haematophilum</name>
    <dbReference type="NCBI Taxonomy" id="98513"/>
    <lineage>
        <taxon>Bacteria</taxon>
        <taxon>Pseudomonadati</taxon>
        <taxon>Pseudomonadota</taxon>
        <taxon>Alphaproteobacteria</taxon>
        <taxon>Caulobacterales</taxon>
        <taxon>Caulobacteraceae</taxon>
        <taxon>Phenylobacterium</taxon>
    </lineage>
</organism>
<sequence length="222" mass="25165">MSLVLHFHPLSSYCHKVLIGLYERGTPFEARVLDLSQTAEEFAALWPTAKIPLLVDGKRVVPETSIQLEYLDAHYPGPPMLPTDAEARLEARLWDRLLDQYVMTPMQKIVADRMRAGDEKDPRGVENARDMLQMAYGLIEGHMAGRSWAAGADFSLADCAAAPALFYAGIVEPWGEERRELAAYFERLVARPSVARTLSEARPFFEYFPYRELMPARFLEEA</sequence>
<dbReference type="SFLD" id="SFLDG00358">
    <property type="entry name" value="Main_(cytGST)"/>
    <property type="match status" value="1"/>
</dbReference>
<dbReference type="InterPro" id="IPR004045">
    <property type="entry name" value="Glutathione_S-Trfase_N"/>
</dbReference>
<keyword evidence="3" id="KW-0808">Transferase</keyword>
<dbReference type="Proteomes" id="UP000530564">
    <property type="component" value="Unassembled WGS sequence"/>
</dbReference>
<dbReference type="Pfam" id="PF13417">
    <property type="entry name" value="GST_N_3"/>
    <property type="match status" value="1"/>
</dbReference>
<keyword evidence="4" id="KW-1185">Reference proteome</keyword>
<dbReference type="AlphaFoldDB" id="A0A839ZYJ4"/>
<dbReference type="InterPro" id="IPR036249">
    <property type="entry name" value="Thioredoxin-like_sf"/>
</dbReference>
<dbReference type="PANTHER" id="PTHR44051">
    <property type="entry name" value="GLUTATHIONE S-TRANSFERASE-RELATED"/>
    <property type="match status" value="1"/>
</dbReference>
<dbReference type="CDD" id="cd00299">
    <property type="entry name" value="GST_C_family"/>
    <property type="match status" value="1"/>
</dbReference>
<dbReference type="EMBL" id="JACIDK010000003">
    <property type="protein sequence ID" value="MBB3891635.1"/>
    <property type="molecule type" value="Genomic_DNA"/>
</dbReference>
<dbReference type="EC" id="2.5.1.18" evidence="3"/>
<dbReference type="Gene3D" id="3.40.30.10">
    <property type="entry name" value="Glutaredoxin"/>
    <property type="match status" value="1"/>
</dbReference>
<dbReference type="InterPro" id="IPR036282">
    <property type="entry name" value="Glutathione-S-Trfase_C_sf"/>
</dbReference>
<feature type="domain" description="GST C-terminal" evidence="2">
    <location>
        <begin position="84"/>
        <end position="213"/>
    </location>
</feature>
<name>A0A839ZYJ4_9CAUL</name>
<dbReference type="Gene3D" id="1.20.1050.10">
    <property type="match status" value="1"/>
</dbReference>
<evidence type="ECO:0000313" key="3">
    <source>
        <dbReference type="EMBL" id="MBB3891635.1"/>
    </source>
</evidence>
<dbReference type="GO" id="GO:0004364">
    <property type="term" value="F:glutathione transferase activity"/>
    <property type="evidence" value="ECO:0007669"/>
    <property type="project" value="UniProtKB-EC"/>
</dbReference>
<dbReference type="InterPro" id="IPR040079">
    <property type="entry name" value="Glutathione_S-Trfase"/>
</dbReference>
<reference evidence="3 4" key="1">
    <citation type="submission" date="2020-08" db="EMBL/GenBank/DDBJ databases">
        <title>Genomic Encyclopedia of Type Strains, Phase IV (KMG-IV): sequencing the most valuable type-strain genomes for metagenomic binning, comparative biology and taxonomic classification.</title>
        <authorList>
            <person name="Goeker M."/>
        </authorList>
    </citation>
    <scope>NUCLEOTIDE SEQUENCE [LARGE SCALE GENOMIC DNA]</scope>
    <source>
        <strain evidence="3 4">DSM 21793</strain>
    </source>
</reference>
<accession>A0A839ZYJ4</accession>
<dbReference type="PANTHER" id="PTHR44051:SF8">
    <property type="entry name" value="GLUTATHIONE S-TRANSFERASE GSTA"/>
    <property type="match status" value="1"/>
</dbReference>
<evidence type="ECO:0000259" key="2">
    <source>
        <dbReference type="PROSITE" id="PS50405"/>
    </source>
</evidence>
<proteinExistence type="predicted"/>